<comment type="caution">
    <text evidence="8">The sequence shown here is derived from an EMBL/GenBank/DDBJ whole genome shotgun (WGS) entry which is preliminary data.</text>
</comment>
<dbReference type="PIRSF" id="PIRSF037505">
    <property type="entry name" value="Betaine_HMT"/>
    <property type="match status" value="1"/>
</dbReference>
<keyword evidence="5 6" id="KW-0862">Zinc</keyword>
<accession>A0A2G8LD01</accession>
<dbReference type="EMBL" id="MRZV01000122">
    <property type="protein sequence ID" value="PIK58112.1"/>
    <property type="molecule type" value="Genomic_DNA"/>
</dbReference>
<feature type="domain" description="Hcy-binding" evidence="7">
    <location>
        <begin position="82"/>
        <end position="193"/>
    </location>
</feature>
<dbReference type="InterPro" id="IPR051524">
    <property type="entry name" value="BHMT"/>
</dbReference>
<dbReference type="InterPro" id="IPR017226">
    <property type="entry name" value="BHMT-like"/>
</dbReference>
<dbReference type="GO" id="GO:0047150">
    <property type="term" value="F:betaine-homocysteine S-methyltransferase activity"/>
    <property type="evidence" value="ECO:0007669"/>
    <property type="project" value="TreeGrafter"/>
</dbReference>
<evidence type="ECO:0000259" key="7">
    <source>
        <dbReference type="Pfam" id="PF02574"/>
    </source>
</evidence>
<comment type="cofactor">
    <cofactor evidence="6">
        <name>Zn(2+)</name>
        <dbReference type="ChEBI" id="CHEBI:29105"/>
    </cofactor>
    <text evidence="6">Binds 1 zinc ion per subunit.</text>
</comment>
<dbReference type="UniPathway" id="UPA00051">
    <property type="reaction ID" value="UER00083"/>
</dbReference>
<gene>
    <name evidence="8" type="ORF">BSL78_04968</name>
</gene>
<evidence type="ECO:0000313" key="8">
    <source>
        <dbReference type="EMBL" id="PIK58112.1"/>
    </source>
</evidence>
<name>A0A2G8LD01_STIJA</name>
<dbReference type="AlphaFoldDB" id="A0A2G8LD01"/>
<dbReference type="PANTHER" id="PTHR46120:SF4">
    <property type="entry name" value="HCY-BINDING DOMAIN-CONTAINING PROTEIN"/>
    <property type="match status" value="1"/>
</dbReference>
<dbReference type="STRING" id="307972.A0A2G8LD01"/>
<keyword evidence="3" id="KW-0808">Transferase</keyword>
<dbReference type="SUPFAM" id="SSF82282">
    <property type="entry name" value="Homocysteine S-methyltransferase"/>
    <property type="match status" value="1"/>
</dbReference>
<reference evidence="8 9" key="1">
    <citation type="journal article" date="2017" name="PLoS Biol.">
        <title>The sea cucumber genome provides insights into morphological evolution and visceral regeneration.</title>
        <authorList>
            <person name="Zhang X."/>
            <person name="Sun L."/>
            <person name="Yuan J."/>
            <person name="Sun Y."/>
            <person name="Gao Y."/>
            <person name="Zhang L."/>
            <person name="Li S."/>
            <person name="Dai H."/>
            <person name="Hamel J.F."/>
            <person name="Liu C."/>
            <person name="Yu Y."/>
            <person name="Liu S."/>
            <person name="Lin W."/>
            <person name="Guo K."/>
            <person name="Jin S."/>
            <person name="Xu P."/>
            <person name="Storey K.B."/>
            <person name="Huan P."/>
            <person name="Zhang T."/>
            <person name="Zhou Y."/>
            <person name="Zhang J."/>
            <person name="Lin C."/>
            <person name="Li X."/>
            <person name="Xing L."/>
            <person name="Huo D."/>
            <person name="Sun M."/>
            <person name="Wang L."/>
            <person name="Mercier A."/>
            <person name="Li F."/>
            <person name="Yang H."/>
            <person name="Xiang J."/>
        </authorList>
    </citation>
    <scope>NUCLEOTIDE SEQUENCE [LARGE SCALE GENOMIC DNA]</scope>
    <source>
        <strain evidence="8">Shaxun</strain>
        <tissue evidence="8">Muscle</tissue>
    </source>
</reference>
<keyword evidence="2" id="KW-0489">Methyltransferase</keyword>
<evidence type="ECO:0000256" key="3">
    <source>
        <dbReference type="ARBA" id="ARBA00022679"/>
    </source>
</evidence>
<dbReference type="GO" id="GO:0009086">
    <property type="term" value="P:methionine biosynthetic process"/>
    <property type="evidence" value="ECO:0007669"/>
    <property type="project" value="InterPro"/>
</dbReference>
<protein>
    <recommendedName>
        <fullName evidence="7">Hcy-binding domain-containing protein</fullName>
    </recommendedName>
</protein>
<sequence>MILSRLASCLISRKSKKGLLERLDEGVVIGDGSFVVTLERRGYVLAGTSTPEAAVQHPDAGRIGGRCSGGRQRFSGSKLHGSKGKDVVMTEFEKQVNVFTEKNVDFLLGEFFGYVQEAEWAIEAMKQVSLPVACSMKIGLMGDMAGISPQECAVRMAKAGADVVGINCLFDPFICLETMKMMKDALDEAGLVCHLMAQPVGWHTTELRDDVRGYQALPEYPLLAAERGKRPPGQDKSANYTLLAKSLAKEQRKRASRKYWRILFQLPVAPR</sequence>
<evidence type="ECO:0000313" key="9">
    <source>
        <dbReference type="Proteomes" id="UP000230750"/>
    </source>
</evidence>
<evidence type="ECO:0000256" key="5">
    <source>
        <dbReference type="ARBA" id="ARBA00022833"/>
    </source>
</evidence>
<dbReference type="Gene3D" id="3.20.20.330">
    <property type="entry name" value="Homocysteine-binding-like domain"/>
    <property type="match status" value="1"/>
</dbReference>
<dbReference type="GO" id="GO:0032259">
    <property type="term" value="P:methylation"/>
    <property type="evidence" value="ECO:0007669"/>
    <property type="project" value="UniProtKB-KW"/>
</dbReference>
<dbReference type="InterPro" id="IPR036589">
    <property type="entry name" value="HCY_dom_sf"/>
</dbReference>
<proteinExistence type="predicted"/>
<organism evidence="8 9">
    <name type="scientific">Stichopus japonicus</name>
    <name type="common">Sea cucumber</name>
    <dbReference type="NCBI Taxonomy" id="307972"/>
    <lineage>
        <taxon>Eukaryota</taxon>
        <taxon>Metazoa</taxon>
        <taxon>Echinodermata</taxon>
        <taxon>Eleutherozoa</taxon>
        <taxon>Echinozoa</taxon>
        <taxon>Holothuroidea</taxon>
        <taxon>Aspidochirotacea</taxon>
        <taxon>Aspidochirotida</taxon>
        <taxon>Stichopodidae</taxon>
        <taxon>Apostichopus</taxon>
    </lineage>
</organism>
<dbReference type="Proteomes" id="UP000230750">
    <property type="component" value="Unassembled WGS sequence"/>
</dbReference>
<comment type="pathway">
    <text evidence="1">Amino-acid biosynthesis; L-methionine biosynthesis via de novo pathway; L-methionine from L-homocysteine (BhmT route): step 1/1.</text>
</comment>
<dbReference type="InterPro" id="IPR003726">
    <property type="entry name" value="HCY_dom"/>
</dbReference>
<keyword evidence="9" id="KW-1185">Reference proteome</keyword>
<evidence type="ECO:0000256" key="4">
    <source>
        <dbReference type="ARBA" id="ARBA00022723"/>
    </source>
</evidence>
<dbReference type="GO" id="GO:0008270">
    <property type="term" value="F:zinc ion binding"/>
    <property type="evidence" value="ECO:0007669"/>
    <property type="project" value="InterPro"/>
</dbReference>
<dbReference type="Pfam" id="PF02574">
    <property type="entry name" value="S-methyl_trans"/>
    <property type="match status" value="1"/>
</dbReference>
<evidence type="ECO:0000256" key="2">
    <source>
        <dbReference type="ARBA" id="ARBA00022603"/>
    </source>
</evidence>
<keyword evidence="4 6" id="KW-0479">Metal-binding</keyword>
<evidence type="ECO:0000256" key="6">
    <source>
        <dbReference type="PIRSR" id="PIRSR037505-2"/>
    </source>
</evidence>
<dbReference type="PANTHER" id="PTHR46120">
    <property type="entry name" value="BETAINE--HOMOCYSTEINE S-METHYLTRANSFERASE 1"/>
    <property type="match status" value="1"/>
</dbReference>
<feature type="binding site" evidence="6">
    <location>
        <position position="168"/>
    </location>
    <ligand>
        <name>Zn(2+)</name>
        <dbReference type="ChEBI" id="CHEBI:29105"/>
    </ligand>
</feature>
<dbReference type="OrthoDB" id="261426at2759"/>
<evidence type="ECO:0000256" key="1">
    <source>
        <dbReference type="ARBA" id="ARBA00005137"/>
    </source>
</evidence>